<accession>A0AAF0BUR1</accession>
<dbReference type="RefSeq" id="WP_272735876.1">
    <property type="nucleotide sequence ID" value="NZ_CP116942.1"/>
</dbReference>
<dbReference type="InterPro" id="IPR021295">
    <property type="entry name" value="DUF2867"/>
</dbReference>
<dbReference type="GO" id="GO:0005737">
    <property type="term" value="C:cytoplasm"/>
    <property type="evidence" value="ECO:0007669"/>
    <property type="project" value="TreeGrafter"/>
</dbReference>
<feature type="domain" description="NAD(P)-binding" evidence="1">
    <location>
        <begin position="11"/>
        <end position="122"/>
    </location>
</feature>
<dbReference type="SUPFAM" id="SSF55961">
    <property type="entry name" value="Bet v1-like"/>
    <property type="match status" value="1"/>
</dbReference>
<organism evidence="2 3">
    <name type="scientific">Iamia majanohamensis</name>
    <dbReference type="NCBI Taxonomy" id="467976"/>
    <lineage>
        <taxon>Bacteria</taxon>
        <taxon>Bacillati</taxon>
        <taxon>Actinomycetota</taxon>
        <taxon>Acidimicrobiia</taxon>
        <taxon>Acidimicrobiales</taxon>
        <taxon>Iamiaceae</taxon>
        <taxon>Iamia</taxon>
    </lineage>
</organism>
<evidence type="ECO:0000313" key="2">
    <source>
        <dbReference type="EMBL" id="WCO66353.1"/>
    </source>
</evidence>
<dbReference type="InterPro" id="IPR036291">
    <property type="entry name" value="NAD(P)-bd_dom_sf"/>
</dbReference>
<dbReference type="InterPro" id="IPR023393">
    <property type="entry name" value="START-like_dom_sf"/>
</dbReference>
<gene>
    <name evidence="2" type="ORF">PO878_17790</name>
</gene>
<dbReference type="Pfam" id="PF11066">
    <property type="entry name" value="DUF2867"/>
    <property type="match status" value="1"/>
</dbReference>
<dbReference type="InterPro" id="IPR051783">
    <property type="entry name" value="NAD(P)-dependent_oxidoreduct"/>
</dbReference>
<proteinExistence type="predicted"/>
<name>A0AAF0BUR1_9ACTN</name>
<dbReference type="PANTHER" id="PTHR48079:SF6">
    <property type="entry name" value="NAD(P)-BINDING DOMAIN-CONTAINING PROTEIN-RELATED"/>
    <property type="match status" value="1"/>
</dbReference>
<dbReference type="SUPFAM" id="SSF51735">
    <property type="entry name" value="NAD(P)-binding Rossmann-fold domains"/>
    <property type="match status" value="1"/>
</dbReference>
<dbReference type="Gene3D" id="3.40.50.720">
    <property type="entry name" value="NAD(P)-binding Rossmann-like Domain"/>
    <property type="match status" value="1"/>
</dbReference>
<evidence type="ECO:0000259" key="1">
    <source>
        <dbReference type="Pfam" id="PF13460"/>
    </source>
</evidence>
<protein>
    <submittedName>
        <fullName evidence="2">SDR family oxidoreductase</fullName>
    </submittedName>
</protein>
<reference evidence="2" key="1">
    <citation type="submission" date="2023-01" db="EMBL/GenBank/DDBJ databases">
        <title>The diversity of Class Acidimicrobiia in South China Sea sediment environments and the proposal of Iamia marina sp. nov., a novel species of the genus Iamia.</title>
        <authorList>
            <person name="He Y."/>
            <person name="Tian X."/>
        </authorList>
    </citation>
    <scope>NUCLEOTIDE SEQUENCE</scope>
    <source>
        <strain evidence="2">DSM 19957</strain>
    </source>
</reference>
<dbReference type="KEGG" id="ima:PO878_17790"/>
<dbReference type="PANTHER" id="PTHR48079">
    <property type="entry name" value="PROTEIN YEEZ"/>
    <property type="match status" value="1"/>
</dbReference>
<dbReference type="InterPro" id="IPR016040">
    <property type="entry name" value="NAD(P)-bd_dom"/>
</dbReference>
<dbReference type="Gene3D" id="3.30.530.20">
    <property type="match status" value="1"/>
</dbReference>
<dbReference type="EMBL" id="CP116942">
    <property type="protein sequence ID" value="WCO66353.1"/>
    <property type="molecule type" value="Genomic_DNA"/>
</dbReference>
<dbReference type="Pfam" id="PF13460">
    <property type="entry name" value="NAD_binding_10"/>
    <property type="match status" value="1"/>
</dbReference>
<dbReference type="Proteomes" id="UP001216390">
    <property type="component" value="Chromosome"/>
</dbReference>
<dbReference type="GO" id="GO:0004029">
    <property type="term" value="F:aldehyde dehydrogenase (NAD+) activity"/>
    <property type="evidence" value="ECO:0007669"/>
    <property type="project" value="TreeGrafter"/>
</dbReference>
<evidence type="ECO:0000313" key="3">
    <source>
        <dbReference type="Proteomes" id="UP001216390"/>
    </source>
</evidence>
<keyword evidence="3" id="KW-1185">Reference proteome</keyword>
<dbReference type="AlphaFoldDB" id="A0AAF0BUR1"/>
<sequence length="498" mass="54493">MPTSQTVLVTGATGYIGGRLVPELLAAGHRVRCLVRTPAKLADAEWHDRVEVVEGDLGDGASVGEAMEGVDSAYFLVHSMGGAKDFAAQDREFASTFRDAAAKAGVSRLVYLGGLGDDDDPDLSDHLKSRHEVGRVLADGPVPVTELRAAVIIGSGSASFEMLRSLVEVLPAMVTPRWVRNRCQPIAIRDVLFYLVTVISTPEAEGRVLEVGGADVLSYADMMRTYAEVAGLKRRIIRPVPVLTPTLSSRWVGLVTPLPAALARPLVESLISEVYVTDRPIGEVIPHDPVGFERALELALRRISDLEVTTRWSDAALPGRTPADPLPTDPDWSGGRLLLDEQEVTTEAPPEAVFATVEGIGGDRGWYVTPFLWSARGVIDKLVGGVGMRRGRRHPDRMGVGDAVDFWRVEAVEPPSLVRLRAEMRLPGEAWLEWRIDRDDGRTRVRQRALFHPRGLLGRAYWYVLVPFHVLIFKRMCHKIVDASGPAPDHVPETTSVS</sequence>